<sequence length="943" mass="98582">MSSSYHSKYAVQPAGEHGKEEEEEQQHQRQTASSAASRWAVSADDQQQESGGVNNDRSYSNDDEGSAAAAQGNASFDSTGMINPAPASEHSETGADTSQQDLPPNPHLTSPLLYLSNVPVASTDKELAQNVFGQCLPVRLRVQRDQMSAWQVLTNGTVEFQSLYKAELAYATVSSASSSANGNSNSNSNCGISLSISSAGTTADPTPHARPRLIKQLPPSTTAESLFPLLRPYGPIHRISLVLHNPHTGQLTGFRGMALIDFYDEAHADSAQRDLHCSELDGRTISISVDTVQRKTPSLSAGAAEFTPSGAIVSSASSWTPASRTMNASAPPFSAAPRNNSYNTNNPPIPVGPGSNLQYNDAAGTYIDPCNLFVKNLPPTLESNDLFQAFRSFGRIVSARVMRDEQTGKSREFGFVSFTDQHSAAEAMRVMNGCLLDGHHAAAPGTNGQSSSSNNNQKGLSVSLHEPKRMRQEKLAAKFGGAGAGSVPGPAHSRPGSSGSPSLFEHAAAGASGHSPDPSSSSTPPMRQSGGMAADPSGPVSAPTARRPGHERRGSNSYFRAAMEADANAHLDVSQLAALSPSVRNEVLAGLFDRRVRAVPTLADGANGQALGAEEREEGELVESSEDDAQVQAVVAAMVARLSLAEAVEALRDPAVFVGHVHAVQESRKAAAAGVSGEDASAPPAQNSLSVSGLQVRRTNSSSAAGDSASLLSAAPASSKERARILKAIQSLQPSLPTSTLELVEDITDLLVGLPKKDRALCLFNQEVLRAKVEDAKEILEMSDGEDGTTPAVAPTPAAAPAVAAPQQSAQATGKSEPVGSGSSKSYTLAQLAALPASEIIALAQPSAPSSSSTGLPLPKADPNVVHETDAFIDTLAGKLPQDQKQKLGDLLFKKVKSFGVKGAPKITIALLDSEDLRALAHLMNSYPECLKEKVLQLASAPK</sequence>
<evidence type="ECO:0000259" key="5">
    <source>
        <dbReference type="PROSITE" id="PS50102"/>
    </source>
</evidence>
<dbReference type="InterPro" id="IPR000504">
    <property type="entry name" value="RRM_dom"/>
</dbReference>
<dbReference type="InterPro" id="IPR050502">
    <property type="entry name" value="Euk_RNA-bind_prot"/>
</dbReference>
<dbReference type="GeneID" id="25261621"/>
<dbReference type="Pfam" id="PF00076">
    <property type="entry name" value="RRM_1"/>
    <property type="match status" value="2"/>
</dbReference>
<dbReference type="SUPFAM" id="SSF63570">
    <property type="entry name" value="PABC (PABP) domain"/>
    <property type="match status" value="1"/>
</dbReference>
<feature type="compositionally biased region" description="Polar residues" evidence="4">
    <location>
        <begin position="72"/>
        <end position="81"/>
    </location>
</feature>
<organism evidence="7 8">
    <name type="scientific">Tilletiaria anomala (strain ATCC 24038 / CBS 436.72 / UBC 951)</name>
    <dbReference type="NCBI Taxonomy" id="1037660"/>
    <lineage>
        <taxon>Eukaryota</taxon>
        <taxon>Fungi</taxon>
        <taxon>Dikarya</taxon>
        <taxon>Basidiomycota</taxon>
        <taxon>Ustilaginomycotina</taxon>
        <taxon>Exobasidiomycetes</taxon>
        <taxon>Georgefischeriales</taxon>
        <taxon>Tilletiariaceae</taxon>
        <taxon>Tilletiaria</taxon>
    </lineage>
</organism>
<dbReference type="InterPro" id="IPR012677">
    <property type="entry name" value="Nucleotide-bd_a/b_plait_sf"/>
</dbReference>
<dbReference type="InterPro" id="IPR035979">
    <property type="entry name" value="RBD_domain_sf"/>
</dbReference>
<protein>
    <submittedName>
        <fullName evidence="7">Uncharacterized protein</fullName>
    </submittedName>
</protein>
<gene>
    <name evidence="7" type="ORF">K437DRAFT_149988</name>
</gene>
<accession>A0A066WJY9</accession>
<reference evidence="7 8" key="1">
    <citation type="submission" date="2014-05" db="EMBL/GenBank/DDBJ databases">
        <title>Draft genome sequence of a rare smut relative, Tilletiaria anomala UBC 951.</title>
        <authorList>
            <consortium name="DOE Joint Genome Institute"/>
            <person name="Toome M."/>
            <person name="Kuo A."/>
            <person name="Henrissat B."/>
            <person name="Lipzen A."/>
            <person name="Tritt A."/>
            <person name="Yoshinaga Y."/>
            <person name="Zane M."/>
            <person name="Barry K."/>
            <person name="Grigoriev I.V."/>
            <person name="Spatafora J.W."/>
            <person name="Aimea M.C."/>
        </authorList>
    </citation>
    <scope>NUCLEOTIDE SEQUENCE [LARGE SCALE GENOMIC DNA]</scope>
    <source>
        <strain evidence="7 8">UBC 951</strain>
    </source>
</reference>
<dbReference type="InParanoid" id="A0A066WJY9"/>
<feature type="domain" description="RRM" evidence="5">
    <location>
        <begin position="210"/>
        <end position="292"/>
    </location>
</feature>
<proteinExistence type="inferred from homology"/>
<evidence type="ECO:0000313" key="7">
    <source>
        <dbReference type="EMBL" id="KDN52853.1"/>
    </source>
</evidence>
<keyword evidence="2 3" id="KW-0694">RNA-binding</keyword>
<dbReference type="OrthoDB" id="6159137at2759"/>
<dbReference type="InterPro" id="IPR036053">
    <property type="entry name" value="PABP-dom"/>
</dbReference>
<dbReference type="SUPFAM" id="SSF54928">
    <property type="entry name" value="RNA-binding domain, RBD"/>
    <property type="match status" value="1"/>
</dbReference>
<dbReference type="EMBL" id="JMSN01000006">
    <property type="protein sequence ID" value="KDN52853.1"/>
    <property type="molecule type" value="Genomic_DNA"/>
</dbReference>
<dbReference type="CDD" id="cd00590">
    <property type="entry name" value="RRM_SF"/>
    <property type="match status" value="1"/>
</dbReference>
<dbReference type="AlphaFoldDB" id="A0A066WJY9"/>
<dbReference type="HOGENOM" id="CLU_010069_0_0_1"/>
<dbReference type="SMART" id="SM00360">
    <property type="entry name" value="RRM"/>
    <property type="match status" value="2"/>
</dbReference>
<evidence type="ECO:0000256" key="4">
    <source>
        <dbReference type="SAM" id="MobiDB-lite"/>
    </source>
</evidence>
<feature type="compositionally biased region" description="Polar residues" evidence="4">
    <location>
        <begin position="684"/>
        <end position="700"/>
    </location>
</feature>
<comment type="caution">
    <text evidence="7">The sequence shown here is derived from an EMBL/GenBank/DDBJ whole genome shotgun (WGS) entry which is preliminary data.</text>
</comment>
<feature type="compositionally biased region" description="Low complexity" evidence="4">
    <location>
        <begin position="506"/>
        <end position="525"/>
    </location>
</feature>
<feature type="region of interest" description="Disordered" evidence="4">
    <location>
        <begin position="441"/>
        <end position="460"/>
    </location>
</feature>
<feature type="compositionally biased region" description="Low complexity" evidence="4">
    <location>
        <begin position="32"/>
        <end position="43"/>
    </location>
</feature>
<evidence type="ECO:0000313" key="8">
    <source>
        <dbReference type="Proteomes" id="UP000027361"/>
    </source>
</evidence>
<dbReference type="OMA" id="MCLFNVE"/>
<feature type="region of interest" description="Disordered" evidence="4">
    <location>
        <begin position="480"/>
        <end position="553"/>
    </location>
</feature>
<feature type="region of interest" description="Disordered" evidence="4">
    <location>
        <begin position="1"/>
        <end position="110"/>
    </location>
</feature>
<evidence type="ECO:0000256" key="2">
    <source>
        <dbReference type="ARBA" id="ARBA00022884"/>
    </source>
</evidence>
<feature type="compositionally biased region" description="Low complexity" evidence="4">
    <location>
        <begin position="789"/>
        <end position="813"/>
    </location>
</feature>
<comment type="similarity">
    <text evidence="1">Belongs to the polyadenylate-binding protein type-1 family.</text>
</comment>
<dbReference type="PANTHER" id="PTHR48025">
    <property type="entry name" value="OS02G0815200 PROTEIN"/>
    <property type="match status" value="1"/>
</dbReference>
<feature type="compositionally biased region" description="Low complexity" evidence="4">
    <location>
        <begin position="447"/>
        <end position="457"/>
    </location>
</feature>
<dbReference type="RefSeq" id="XP_013245692.1">
    <property type="nucleotide sequence ID" value="XM_013390238.1"/>
</dbReference>
<dbReference type="PROSITE" id="PS51309">
    <property type="entry name" value="PABC"/>
    <property type="match status" value="1"/>
</dbReference>
<dbReference type="PANTHER" id="PTHR48025:SF1">
    <property type="entry name" value="RRM DOMAIN-CONTAINING PROTEIN"/>
    <property type="match status" value="1"/>
</dbReference>
<evidence type="ECO:0000256" key="3">
    <source>
        <dbReference type="PROSITE-ProRule" id="PRU00176"/>
    </source>
</evidence>
<feature type="region of interest" description="Disordered" evidence="4">
    <location>
        <begin position="674"/>
        <end position="713"/>
    </location>
</feature>
<name>A0A066WJY9_TILAU</name>
<feature type="compositionally biased region" description="Low complexity" evidence="4">
    <location>
        <begin position="701"/>
        <end position="713"/>
    </location>
</feature>
<feature type="domain" description="RRM" evidence="5">
    <location>
        <begin position="370"/>
        <end position="439"/>
    </location>
</feature>
<feature type="compositionally biased region" description="Polar residues" evidence="4">
    <location>
        <begin position="44"/>
        <end position="58"/>
    </location>
</feature>
<dbReference type="Gene3D" id="3.30.70.330">
    <property type="match status" value="2"/>
</dbReference>
<dbReference type="InterPro" id="IPR002004">
    <property type="entry name" value="PABP_HYD_C"/>
</dbReference>
<dbReference type="Proteomes" id="UP000027361">
    <property type="component" value="Unassembled WGS sequence"/>
</dbReference>
<dbReference type="Gene3D" id="1.10.1900.10">
    <property type="entry name" value="c-terminal domain of poly(a) binding protein"/>
    <property type="match status" value="2"/>
</dbReference>
<feature type="region of interest" description="Disordered" evidence="4">
    <location>
        <begin position="783"/>
        <end position="823"/>
    </location>
</feature>
<dbReference type="Pfam" id="PF00658">
    <property type="entry name" value="MLLE"/>
    <property type="match status" value="1"/>
</dbReference>
<evidence type="ECO:0000259" key="6">
    <source>
        <dbReference type="PROSITE" id="PS51309"/>
    </source>
</evidence>
<dbReference type="STRING" id="1037660.A0A066WJY9"/>
<dbReference type="GO" id="GO:0003729">
    <property type="term" value="F:mRNA binding"/>
    <property type="evidence" value="ECO:0007669"/>
    <property type="project" value="TreeGrafter"/>
</dbReference>
<keyword evidence="8" id="KW-1185">Reference proteome</keyword>
<dbReference type="GO" id="GO:0005634">
    <property type="term" value="C:nucleus"/>
    <property type="evidence" value="ECO:0007669"/>
    <property type="project" value="TreeGrafter"/>
</dbReference>
<evidence type="ECO:0000256" key="1">
    <source>
        <dbReference type="ARBA" id="ARBA00008557"/>
    </source>
</evidence>
<dbReference type="PROSITE" id="PS50102">
    <property type="entry name" value="RRM"/>
    <property type="match status" value="2"/>
</dbReference>
<feature type="domain" description="PABC" evidence="6">
    <location>
        <begin position="868"/>
        <end position="943"/>
    </location>
</feature>